<reference evidence="2 3" key="1">
    <citation type="journal article" date="2017" name="Nature">
        <title>The Apostasia genome and the evolution of orchids.</title>
        <authorList>
            <person name="Zhang G.Q."/>
            <person name="Liu K.W."/>
            <person name="Li Z."/>
            <person name="Lohaus R."/>
            <person name="Hsiao Y.Y."/>
            <person name="Niu S.C."/>
            <person name="Wang J.Y."/>
            <person name="Lin Y.C."/>
            <person name="Xu Q."/>
            <person name="Chen L.J."/>
            <person name="Yoshida K."/>
            <person name="Fujiwara S."/>
            <person name="Wang Z.W."/>
            <person name="Zhang Y.Q."/>
            <person name="Mitsuda N."/>
            <person name="Wang M."/>
            <person name="Liu G.H."/>
            <person name="Pecoraro L."/>
            <person name="Huang H.X."/>
            <person name="Xiao X.J."/>
            <person name="Lin M."/>
            <person name="Wu X.Y."/>
            <person name="Wu W.L."/>
            <person name="Chen Y.Y."/>
            <person name="Chang S.B."/>
            <person name="Sakamoto S."/>
            <person name="Ohme-Takagi M."/>
            <person name="Yagi M."/>
            <person name="Zeng S.J."/>
            <person name="Shen C.Y."/>
            <person name="Yeh C.M."/>
            <person name="Luo Y.B."/>
            <person name="Tsai W.C."/>
            <person name="Van de Peer Y."/>
            <person name="Liu Z.J."/>
        </authorList>
    </citation>
    <scope>NUCLEOTIDE SEQUENCE [LARGE SCALE GENOMIC DNA]</scope>
    <source>
        <strain evidence="3">cv. Shenzhen</strain>
        <tissue evidence="2">Stem</tissue>
    </source>
</reference>
<dbReference type="AlphaFoldDB" id="A0A2I0AD57"/>
<protein>
    <submittedName>
        <fullName evidence="2">Uncharacterized protein</fullName>
    </submittedName>
</protein>
<evidence type="ECO:0000313" key="2">
    <source>
        <dbReference type="EMBL" id="PKA53491.1"/>
    </source>
</evidence>
<dbReference type="Proteomes" id="UP000236161">
    <property type="component" value="Unassembled WGS sequence"/>
</dbReference>
<feature type="region of interest" description="Disordered" evidence="1">
    <location>
        <begin position="44"/>
        <end position="71"/>
    </location>
</feature>
<accession>A0A2I0AD57</accession>
<sequence>MGIGDAGRAGIDARLEHLVVVDTGEEMAKVDRIGANGPEWVDEEGKLAKRSTAVGEGAAARGEVKAATREGATKWHHWCRLTADRHMQMMARRAGRRGGVAGGRWNH</sequence>
<feature type="compositionally biased region" description="Low complexity" evidence="1">
    <location>
        <begin position="52"/>
        <end position="61"/>
    </location>
</feature>
<evidence type="ECO:0000313" key="3">
    <source>
        <dbReference type="Proteomes" id="UP000236161"/>
    </source>
</evidence>
<evidence type="ECO:0000256" key="1">
    <source>
        <dbReference type="SAM" id="MobiDB-lite"/>
    </source>
</evidence>
<keyword evidence="3" id="KW-1185">Reference proteome</keyword>
<gene>
    <name evidence="2" type="ORF">AXF42_Ash008987</name>
</gene>
<organism evidence="2 3">
    <name type="scientific">Apostasia shenzhenica</name>
    <dbReference type="NCBI Taxonomy" id="1088818"/>
    <lineage>
        <taxon>Eukaryota</taxon>
        <taxon>Viridiplantae</taxon>
        <taxon>Streptophyta</taxon>
        <taxon>Embryophyta</taxon>
        <taxon>Tracheophyta</taxon>
        <taxon>Spermatophyta</taxon>
        <taxon>Magnoliopsida</taxon>
        <taxon>Liliopsida</taxon>
        <taxon>Asparagales</taxon>
        <taxon>Orchidaceae</taxon>
        <taxon>Apostasioideae</taxon>
        <taxon>Apostasia</taxon>
    </lineage>
</organism>
<proteinExistence type="predicted"/>
<feature type="compositionally biased region" description="Basic and acidic residues" evidence="1">
    <location>
        <begin position="62"/>
        <end position="71"/>
    </location>
</feature>
<name>A0A2I0AD57_9ASPA</name>
<dbReference type="EMBL" id="KZ451993">
    <property type="protein sequence ID" value="PKA53491.1"/>
    <property type="molecule type" value="Genomic_DNA"/>
</dbReference>